<dbReference type="InterPro" id="IPR028051">
    <property type="entry name" value="CheX-like_dom"/>
</dbReference>
<dbReference type="KEGG" id="sgbi:P3F81_03035"/>
<reference evidence="3" key="1">
    <citation type="submission" date="2023-03" db="EMBL/GenBank/DDBJ databases">
        <title>Selenobaculum gbiensis gen. nov. sp. nov., a new bacterium isolated from the gut microbiota of IBD patient.</title>
        <authorList>
            <person name="Yeo S."/>
            <person name="Park H."/>
            <person name="Huh C.S."/>
        </authorList>
    </citation>
    <scope>NUCLEOTIDE SEQUENCE</scope>
    <source>
        <strain evidence="3">ICN-92133</strain>
    </source>
</reference>
<evidence type="ECO:0000313" key="3">
    <source>
        <dbReference type="EMBL" id="WIW71302.1"/>
    </source>
</evidence>
<evidence type="ECO:0000259" key="2">
    <source>
        <dbReference type="Pfam" id="PF13690"/>
    </source>
</evidence>
<dbReference type="Gene3D" id="3.40.1550.10">
    <property type="entry name" value="CheC-like"/>
    <property type="match status" value="1"/>
</dbReference>
<keyword evidence="1" id="KW-0145">Chemotaxis</keyword>
<sequence length="152" mass="16258">MDVKLINPFIDAVTTVMPQMGFQDIAKGKVSVREKSAMSLGVTVLVGVTQAVRGNVAYNMTDDTAKFIASTMMCGMPVENFDDMAQSAISEMANMLTATAATNLTTMGYAVDISTPTLTVGDGFNVKISNSQYLVIELLISSKPFEINIALE</sequence>
<gene>
    <name evidence="3" type="ORF">P3F81_03035</name>
</gene>
<dbReference type="Pfam" id="PF13690">
    <property type="entry name" value="CheX"/>
    <property type="match status" value="1"/>
</dbReference>
<dbReference type="GO" id="GO:0006935">
    <property type="term" value="P:chemotaxis"/>
    <property type="evidence" value="ECO:0007669"/>
    <property type="project" value="UniProtKB-KW"/>
</dbReference>
<keyword evidence="4" id="KW-1185">Reference proteome</keyword>
<dbReference type="SUPFAM" id="SSF103039">
    <property type="entry name" value="CheC-like"/>
    <property type="match status" value="1"/>
</dbReference>
<protein>
    <submittedName>
        <fullName evidence="3">Chemotaxis protein CheX</fullName>
    </submittedName>
</protein>
<dbReference type="InterPro" id="IPR028976">
    <property type="entry name" value="CheC-like_sf"/>
</dbReference>
<dbReference type="RefSeq" id="WP_147667627.1">
    <property type="nucleotide sequence ID" value="NZ_CP120678.1"/>
</dbReference>
<dbReference type="Proteomes" id="UP001243623">
    <property type="component" value="Chromosome"/>
</dbReference>
<proteinExistence type="predicted"/>
<dbReference type="CDD" id="cd17906">
    <property type="entry name" value="CheX"/>
    <property type="match status" value="1"/>
</dbReference>
<dbReference type="EMBL" id="CP120678">
    <property type="protein sequence ID" value="WIW71302.1"/>
    <property type="molecule type" value="Genomic_DNA"/>
</dbReference>
<dbReference type="AlphaFoldDB" id="A0A9Y2AJY9"/>
<evidence type="ECO:0000256" key="1">
    <source>
        <dbReference type="ARBA" id="ARBA00022500"/>
    </source>
</evidence>
<name>A0A9Y2AJY9_9FIRM</name>
<accession>A0A9Y2AJY9</accession>
<organism evidence="3 4">
    <name type="scientific">Selenobaculum gibii</name>
    <dbReference type="NCBI Taxonomy" id="3054208"/>
    <lineage>
        <taxon>Bacteria</taxon>
        <taxon>Bacillati</taxon>
        <taxon>Bacillota</taxon>
        <taxon>Negativicutes</taxon>
        <taxon>Selenomonadales</taxon>
        <taxon>Selenomonadaceae</taxon>
        <taxon>Selenobaculum</taxon>
    </lineage>
</organism>
<dbReference type="InterPro" id="IPR038756">
    <property type="entry name" value="CheX-like"/>
</dbReference>
<feature type="domain" description="Chemotaxis phosphatase CheX-like" evidence="2">
    <location>
        <begin position="42"/>
        <end position="137"/>
    </location>
</feature>
<dbReference type="PANTHER" id="PTHR39452:SF1">
    <property type="entry name" value="CHEY-P PHOSPHATASE CHEX"/>
    <property type="match status" value="1"/>
</dbReference>
<dbReference type="PANTHER" id="PTHR39452">
    <property type="entry name" value="CHEY-P PHOSPHATASE CHEX"/>
    <property type="match status" value="1"/>
</dbReference>
<evidence type="ECO:0000313" key="4">
    <source>
        <dbReference type="Proteomes" id="UP001243623"/>
    </source>
</evidence>